<dbReference type="Gene3D" id="3.40.50.620">
    <property type="entry name" value="HUPs"/>
    <property type="match status" value="1"/>
</dbReference>
<dbReference type="GO" id="GO:0103016">
    <property type="term" value="F:tRNA-uridine 2-sulfurtransferase activity"/>
    <property type="evidence" value="ECO:0007669"/>
    <property type="project" value="UniProtKB-EC"/>
</dbReference>
<dbReference type="InterPro" id="IPR014729">
    <property type="entry name" value="Rossmann-like_a/b/a_fold"/>
</dbReference>
<name>A0A554JAK3_9BACT</name>
<evidence type="ECO:0000256" key="7">
    <source>
        <dbReference type="ARBA" id="ARBA00023157"/>
    </source>
</evidence>
<feature type="binding site" evidence="9">
    <location>
        <begin position="16"/>
        <end position="23"/>
    </location>
    <ligand>
        <name>ATP</name>
        <dbReference type="ChEBI" id="CHEBI:30616"/>
    </ligand>
</feature>
<keyword evidence="3 9" id="KW-0819">tRNA processing</keyword>
<comment type="catalytic activity">
    <reaction evidence="8 9">
        <text>S-sulfanyl-L-cysteinyl-[protein] + uridine(34) in tRNA + AH2 + ATP = 2-thiouridine(34) in tRNA + L-cysteinyl-[protein] + A + AMP + diphosphate + H(+)</text>
        <dbReference type="Rhea" id="RHEA:47032"/>
        <dbReference type="Rhea" id="RHEA-COMP:10131"/>
        <dbReference type="Rhea" id="RHEA-COMP:11726"/>
        <dbReference type="Rhea" id="RHEA-COMP:11727"/>
        <dbReference type="Rhea" id="RHEA-COMP:11728"/>
        <dbReference type="ChEBI" id="CHEBI:13193"/>
        <dbReference type="ChEBI" id="CHEBI:15378"/>
        <dbReference type="ChEBI" id="CHEBI:17499"/>
        <dbReference type="ChEBI" id="CHEBI:29950"/>
        <dbReference type="ChEBI" id="CHEBI:30616"/>
        <dbReference type="ChEBI" id="CHEBI:33019"/>
        <dbReference type="ChEBI" id="CHEBI:61963"/>
        <dbReference type="ChEBI" id="CHEBI:65315"/>
        <dbReference type="ChEBI" id="CHEBI:87170"/>
        <dbReference type="ChEBI" id="CHEBI:456215"/>
        <dbReference type="EC" id="2.8.1.13"/>
    </reaction>
</comment>
<sequence>MKSKNTLKPKKKVLVALSGGIDSAVSAALLLKQGYAVEAGFMKNWSLTEGLVRNECPWLDDRREALKVAAFLNIPLHTFDFEKQYQDKVMQYFFKEYKAGRTPNPDVMCNKEIKFGLLYDKAIQMGFDYIATGHYAQIKNNKLIRSVDEFKDQTYFIYNLKKEQLKHILFPIGHLKKTKVRQLAKKLHLPNANRKESMGLCFVGKIRLDQFLSQKLKPKQGNIVDTKGNVLGTHKGTSFYTLGQRQGLGIGGNKGPYYIAKKDVKKNLLIVTEDPHDKLLEFKEIHISGVNWINAPKKYPVICKGRFRHQQSLQDLKISKVKTGYNVKFKKPQFAIASGQSLVLYKGKECLGGGVIV</sequence>
<gene>
    <name evidence="9" type="primary">mnmA</name>
    <name evidence="12" type="ORF">G01um101477_503</name>
</gene>
<dbReference type="InterPro" id="IPR023382">
    <property type="entry name" value="MnmA-like_central_sf"/>
</dbReference>
<feature type="binding site" evidence="9">
    <location>
        <position position="133"/>
    </location>
    <ligand>
        <name>ATP</name>
        <dbReference type="ChEBI" id="CHEBI:30616"/>
    </ligand>
</feature>
<dbReference type="NCBIfam" id="TIGR00420">
    <property type="entry name" value="trmU"/>
    <property type="match status" value="1"/>
</dbReference>
<feature type="site" description="Interaction with tRNA" evidence="9">
    <location>
        <position position="134"/>
    </location>
</feature>
<dbReference type="Proteomes" id="UP000319613">
    <property type="component" value="Unassembled WGS sequence"/>
</dbReference>
<dbReference type="Gene3D" id="2.40.30.10">
    <property type="entry name" value="Translation factors"/>
    <property type="match status" value="1"/>
</dbReference>
<comment type="caution">
    <text evidence="12">The sequence shown here is derived from an EMBL/GenBank/DDBJ whole genome shotgun (WGS) entry which is preliminary data.</text>
</comment>
<dbReference type="Gene3D" id="2.30.30.280">
    <property type="entry name" value="Adenine nucleotide alpha hydrolases-like domains"/>
    <property type="match status" value="1"/>
</dbReference>
<evidence type="ECO:0000313" key="12">
    <source>
        <dbReference type="EMBL" id="TSC65387.1"/>
    </source>
</evidence>
<keyword evidence="9" id="KW-0963">Cytoplasm</keyword>
<dbReference type="Pfam" id="PF20259">
    <property type="entry name" value="tRNA_Me_trans_M"/>
    <property type="match status" value="1"/>
</dbReference>
<evidence type="ECO:0000256" key="6">
    <source>
        <dbReference type="ARBA" id="ARBA00022884"/>
    </source>
</evidence>
<dbReference type="GO" id="GO:0000049">
    <property type="term" value="F:tRNA binding"/>
    <property type="evidence" value="ECO:0007669"/>
    <property type="project" value="UniProtKB-KW"/>
</dbReference>
<dbReference type="AlphaFoldDB" id="A0A554JAK3"/>
<dbReference type="CDD" id="cd01998">
    <property type="entry name" value="MnmA_TRMU-like"/>
    <property type="match status" value="1"/>
</dbReference>
<comment type="similarity">
    <text evidence="9">Belongs to the MnmA/TRMU family.</text>
</comment>
<evidence type="ECO:0000259" key="11">
    <source>
        <dbReference type="Pfam" id="PF20259"/>
    </source>
</evidence>
<reference evidence="12 13" key="1">
    <citation type="submission" date="2017-07" db="EMBL/GenBank/DDBJ databases">
        <title>Mechanisms for carbon and nitrogen cycling indicate functional differentiation within the Candidate Phyla Radiation.</title>
        <authorList>
            <person name="Danczak R.E."/>
            <person name="Johnston M.D."/>
            <person name="Kenah C."/>
            <person name="Slattery M."/>
            <person name="Wrighton K.C."/>
            <person name="Wilkins M.J."/>
        </authorList>
    </citation>
    <scope>NUCLEOTIDE SEQUENCE [LARGE SCALE GENOMIC DNA]</scope>
    <source>
        <strain evidence="12">Gr01-1014_77</strain>
    </source>
</reference>
<feature type="binding site" evidence="9">
    <location>
        <position position="42"/>
    </location>
    <ligand>
        <name>ATP</name>
        <dbReference type="ChEBI" id="CHEBI:30616"/>
    </ligand>
</feature>
<comment type="function">
    <text evidence="9">Catalyzes the 2-thiolation of uridine at the wobble position (U34) of tRNA, leading to the formation of s(2)U34.</text>
</comment>
<dbReference type="GO" id="GO:0002143">
    <property type="term" value="P:tRNA wobble position uridine thiolation"/>
    <property type="evidence" value="ECO:0007669"/>
    <property type="project" value="TreeGrafter"/>
</dbReference>
<dbReference type="NCBIfam" id="NF001138">
    <property type="entry name" value="PRK00143.1"/>
    <property type="match status" value="1"/>
</dbReference>
<dbReference type="GO" id="GO:0005524">
    <property type="term" value="F:ATP binding"/>
    <property type="evidence" value="ECO:0007669"/>
    <property type="project" value="UniProtKB-KW"/>
</dbReference>
<dbReference type="Pfam" id="PF03054">
    <property type="entry name" value="tRNA_Me_trans"/>
    <property type="match status" value="1"/>
</dbReference>
<feature type="active site" description="Nucleophile" evidence="9">
    <location>
        <position position="109"/>
    </location>
</feature>
<dbReference type="GO" id="GO:0005737">
    <property type="term" value="C:cytoplasm"/>
    <property type="evidence" value="ECO:0007669"/>
    <property type="project" value="UniProtKB-SubCell"/>
</dbReference>
<keyword evidence="6 9" id="KW-0694">RNA-binding</keyword>
<evidence type="ECO:0000313" key="13">
    <source>
        <dbReference type="Proteomes" id="UP000319613"/>
    </source>
</evidence>
<keyword evidence="1 9" id="KW-0820">tRNA-binding</keyword>
<feature type="region of interest" description="Interaction with tRNA" evidence="9">
    <location>
        <begin position="151"/>
        <end position="153"/>
    </location>
</feature>
<feature type="active site" description="Cysteine persulfide intermediate" evidence="9">
    <location>
        <position position="201"/>
    </location>
</feature>
<dbReference type="SUPFAM" id="SSF52402">
    <property type="entry name" value="Adenine nucleotide alpha hydrolases-like"/>
    <property type="match status" value="1"/>
</dbReference>
<evidence type="ECO:0000256" key="3">
    <source>
        <dbReference type="ARBA" id="ARBA00022694"/>
    </source>
</evidence>
<dbReference type="PANTHER" id="PTHR11933:SF5">
    <property type="entry name" value="MITOCHONDRIAL TRNA-SPECIFIC 2-THIOURIDYLASE 1"/>
    <property type="match status" value="1"/>
</dbReference>
<keyword evidence="5 9" id="KW-0067">ATP-binding</keyword>
<proteinExistence type="inferred from homology"/>
<feature type="domain" description="tRNA-specific 2-thiouridylase MnmA-like central" evidence="11">
    <location>
        <begin position="210"/>
        <end position="272"/>
    </location>
</feature>
<evidence type="ECO:0000256" key="1">
    <source>
        <dbReference type="ARBA" id="ARBA00022555"/>
    </source>
</evidence>
<feature type="domain" description="tRNA-specific 2-thiouridylase MnmA-like C-terminal" evidence="10">
    <location>
        <begin position="283"/>
        <end position="356"/>
    </location>
</feature>
<accession>A0A554JAK3</accession>
<evidence type="ECO:0000256" key="2">
    <source>
        <dbReference type="ARBA" id="ARBA00022679"/>
    </source>
</evidence>
<dbReference type="PANTHER" id="PTHR11933">
    <property type="entry name" value="TRNA 5-METHYLAMINOMETHYL-2-THIOURIDYLATE -METHYLTRANSFERASE"/>
    <property type="match status" value="1"/>
</dbReference>
<organism evidence="12 13">
    <name type="scientific">Candidatus Doudnabacteria bacterium Gr01-1014_77</name>
    <dbReference type="NCBI Taxonomy" id="2017133"/>
    <lineage>
        <taxon>Bacteria</taxon>
        <taxon>Candidatus Doudnaibacteriota</taxon>
    </lineage>
</organism>
<keyword evidence="7" id="KW-1015">Disulfide bond</keyword>
<dbReference type="InterPro" id="IPR046884">
    <property type="entry name" value="MnmA-like_central"/>
</dbReference>
<protein>
    <recommendedName>
        <fullName evidence="9">tRNA-specific 2-thiouridylase MnmA</fullName>
        <ecNumber evidence="9">2.8.1.13</ecNumber>
    </recommendedName>
</protein>
<dbReference type="Pfam" id="PF20258">
    <property type="entry name" value="tRNA_Me_trans_C"/>
    <property type="match status" value="1"/>
</dbReference>
<evidence type="ECO:0000256" key="4">
    <source>
        <dbReference type="ARBA" id="ARBA00022741"/>
    </source>
</evidence>
<comment type="caution">
    <text evidence="9">Lacks conserved residue(s) required for the propagation of feature annotation.</text>
</comment>
<comment type="subcellular location">
    <subcellularLocation>
        <location evidence="9">Cytoplasm</location>
    </subcellularLocation>
</comment>
<evidence type="ECO:0000256" key="5">
    <source>
        <dbReference type="ARBA" id="ARBA00022840"/>
    </source>
</evidence>
<evidence type="ECO:0000256" key="8">
    <source>
        <dbReference type="ARBA" id="ARBA00051542"/>
    </source>
</evidence>
<feature type="site" description="Interaction with tRNA" evidence="9">
    <location>
        <position position="340"/>
    </location>
</feature>
<dbReference type="InterPro" id="IPR004506">
    <property type="entry name" value="MnmA-like"/>
</dbReference>
<feature type="region of interest" description="Interaction with target base in tRNA" evidence="9">
    <location>
        <begin position="104"/>
        <end position="106"/>
    </location>
</feature>
<dbReference type="FunFam" id="2.30.30.280:FF:000001">
    <property type="entry name" value="tRNA-specific 2-thiouridylase MnmA"/>
    <property type="match status" value="1"/>
</dbReference>
<dbReference type="InterPro" id="IPR046885">
    <property type="entry name" value="MnmA-like_C"/>
</dbReference>
<keyword evidence="2 9" id="KW-0808">Transferase</keyword>
<evidence type="ECO:0000256" key="9">
    <source>
        <dbReference type="HAMAP-Rule" id="MF_00144"/>
    </source>
</evidence>
<dbReference type="HAMAP" id="MF_00144">
    <property type="entry name" value="tRNA_thiouridyl_MnmA"/>
    <property type="match status" value="1"/>
</dbReference>
<dbReference type="EC" id="2.8.1.13" evidence="9"/>
<evidence type="ECO:0000259" key="10">
    <source>
        <dbReference type="Pfam" id="PF20258"/>
    </source>
</evidence>
<keyword evidence="4 9" id="KW-0547">Nucleotide-binding</keyword>
<dbReference type="EMBL" id="VMFF01000048">
    <property type="protein sequence ID" value="TSC65387.1"/>
    <property type="molecule type" value="Genomic_DNA"/>
</dbReference>